<keyword evidence="3 7" id="KW-0812">Transmembrane</keyword>
<evidence type="ECO:0000313" key="9">
    <source>
        <dbReference type="EMBL" id="MBB5101781.1"/>
    </source>
</evidence>
<evidence type="ECO:0000256" key="4">
    <source>
        <dbReference type="ARBA" id="ARBA00022989"/>
    </source>
</evidence>
<dbReference type="GO" id="GO:0022857">
    <property type="term" value="F:transmembrane transporter activity"/>
    <property type="evidence" value="ECO:0007669"/>
    <property type="project" value="TreeGrafter"/>
</dbReference>
<sequence>MLFVAYQTLRARWVSFLGTLVALVLGVAQVAAMGTLLMTVLDLPDRPVERFAKASAVVKPDDGDWSSSQHDLGVRSLPAARGVEPALRQKVADTGEVVVDRAFYAQLDGGPKDQVGHPWPVARFGGYRLTDGRAPTGKDQIVVPSDQARTGEQVTVMTAAGVSRYTVSGTVSPVDWEDAVFFSDAEAARISPRIEALVPLGPLDAVRTAVGDDAEVLTGQDRHKADASEESDRETLDNTVTLVPVMASVAGTTAVFVVASTFAFAVVQRRREVALLRAVGATPKQVRRMVRGEALLVGTLASAAGAALGLYGAQLLADVLISMDISPDWFEVQPSLHWTILAPLAGAFLVGVTVAWCGAVAAARRAGSVRPVEALREAAVDDTGMTPARKLLGLAGVAAGLGLAGWIAFGKPQSVLSPNTYVTELLVPVLAAAVLAPLAVGPLTRFFMWPFRNSSGPTAMLVRESALTARRRTAATAAPILLTVGLALSLLAATDSLGAARDHGLRNSVTSEYALAPDHTPGISPDVIERVKRIDGVRITAPLLTTVYTRDEDRFDVNDGLVVDTSALKHTMDLDVTEGSLDKLDSTSMAVADLWGWDVGTRVKIYLGDGEEATLKVAAVYKALRGSDVAYLPERFAASAAYSRDGLARRAYISLKPGTDRAAATAAIEKAVEGNGAKFMTRDELVSSESAYARHLIEVRQRSTALIVVLFCFIAILNTLLMATADRRRDLAVLRLAGATPKQVVRFFVAESLLVTAIGVALAVAASAVNLIGLWGALHELFGAAPIVVPWAVVGAVTAISAVLAVVGTVLPVGAALRSRIVQLVGARE</sequence>
<evidence type="ECO:0000256" key="7">
    <source>
        <dbReference type="SAM" id="Phobius"/>
    </source>
</evidence>
<feature type="domain" description="ABC3 transporter permease C-terminal" evidence="8">
    <location>
        <begin position="705"/>
        <end position="818"/>
    </location>
</feature>
<comment type="caution">
    <text evidence="9">The sequence shown here is derived from an EMBL/GenBank/DDBJ whole genome shotgun (WGS) entry which is preliminary data.</text>
</comment>
<feature type="transmembrane region" description="Helical" evidence="7">
    <location>
        <begin position="429"/>
        <end position="451"/>
    </location>
</feature>
<dbReference type="Pfam" id="PF02687">
    <property type="entry name" value="FtsX"/>
    <property type="match status" value="2"/>
</dbReference>
<feature type="domain" description="ABC3 transporter permease C-terminal" evidence="8">
    <location>
        <begin position="246"/>
        <end position="367"/>
    </location>
</feature>
<name>A0A7W8APS0_STRST</name>
<dbReference type="InterPro" id="IPR003838">
    <property type="entry name" value="ABC3_permease_C"/>
</dbReference>
<feature type="transmembrane region" description="Helical" evidence="7">
    <location>
        <begin position="788"/>
        <end position="811"/>
    </location>
</feature>
<evidence type="ECO:0000256" key="6">
    <source>
        <dbReference type="ARBA" id="ARBA00038076"/>
    </source>
</evidence>
<gene>
    <name evidence="9" type="ORF">FHS40_000834</name>
</gene>
<feature type="transmembrane region" description="Helical" evidence="7">
    <location>
        <begin position="472"/>
        <end position="493"/>
    </location>
</feature>
<proteinExistence type="inferred from homology"/>
<keyword evidence="10" id="KW-1185">Reference proteome</keyword>
<comment type="similarity">
    <text evidence="6">Belongs to the ABC-4 integral membrane protein family.</text>
</comment>
<feature type="transmembrane region" description="Helical" evidence="7">
    <location>
        <begin position="744"/>
        <end position="768"/>
    </location>
</feature>
<feature type="transmembrane region" description="Helical" evidence="7">
    <location>
        <begin position="704"/>
        <end position="723"/>
    </location>
</feature>
<dbReference type="AlphaFoldDB" id="A0A7W8APS0"/>
<feature type="transmembrane region" description="Helical" evidence="7">
    <location>
        <begin position="294"/>
        <end position="316"/>
    </location>
</feature>
<protein>
    <submittedName>
        <fullName evidence="9">Putative ABC transport system permease protein</fullName>
    </submittedName>
</protein>
<reference evidence="9 10" key="1">
    <citation type="submission" date="2020-08" db="EMBL/GenBank/DDBJ databases">
        <title>Genomic Encyclopedia of Type Strains, Phase III (KMG-III): the genomes of soil and plant-associated and newly described type strains.</title>
        <authorList>
            <person name="Whitman W."/>
        </authorList>
    </citation>
    <scope>NUCLEOTIDE SEQUENCE [LARGE SCALE GENOMIC DNA]</scope>
    <source>
        <strain evidence="9 10">CECT 3146</strain>
    </source>
</reference>
<dbReference type="Proteomes" id="UP000549009">
    <property type="component" value="Unassembled WGS sequence"/>
</dbReference>
<evidence type="ECO:0000256" key="3">
    <source>
        <dbReference type="ARBA" id="ARBA00022692"/>
    </source>
</evidence>
<dbReference type="EMBL" id="JACHJD010000001">
    <property type="protein sequence ID" value="MBB5101781.1"/>
    <property type="molecule type" value="Genomic_DNA"/>
</dbReference>
<keyword evidence="4 7" id="KW-1133">Transmembrane helix</keyword>
<dbReference type="InterPro" id="IPR050250">
    <property type="entry name" value="Macrolide_Exporter_MacB"/>
</dbReference>
<evidence type="ECO:0000313" key="10">
    <source>
        <dbReference type="Proteomes" id="UP000549009"/>
    </source>
</evidence>
<organism evidence="9 10">
    <name type="scientific">Streptomyces spectabilis</name>
    <dbReference type="NCBI Taxonomy" id="68270"/>
    <lineage>
        <taxon>Bacteria</taxon>
        <taxon>Bacillati</taxon>
        <taxon>Actinomycetota</taxon>
        <taxon>Actinomycetes</taxon>
        <taxon>Kitasatosporales</taxon>
        <taxon>Streptomycetaceae</taxon>
        <taxon>Streptomyces</taxon>
    </lineage>
</organism>
<evidence type="ECO:0000256" key="1">
    <source>
        <dbReference type="ARBA" id="ARBA00004651"/>
    </source>
</evidence>
<dbReference type="PANTHER" id="PTHR30572:SF4">
    <property type="entry name" value="ABC TRANSPORTER PERMEASE YTRF"/>
    <property type="match status" value="1"/>
</dbReference>
<evidence type="ECO:0000256" key="2">
    <source>
        <dbReference type="ARBA" id="ARBA00022475"/>
    </source>
</evidence>
<feature type="transmembrane region" description="Helical" evidence="7">
    <location>
        <begin position="336"/>
        <end position="361"/>
    </location>
</feature>
<dbReference type="RefSeq" id="WP_170316380.1">
    <property type="nucleotide sequence ID" value="NZ_BMSQ01000053.1"/>
</dbReference>
<evidence type="ECO:0000259" key="8">
    <source>
        <dbReference type="Pfam" id="PF02687"/>
    </source>
</evidence>
<keyword evidence="2" id="KW-1003">Cell membrane</keyword>
<comment type="subcellular location">
    <subcellularLocation>
        <location evidence="1">Cell membrane</location>
        <topology evidence="1">Multi-pass membrane protein</topology>
    </subcellularLocation>
</comment>
<feature type="transmembrane region" description="Helical" evidence="7">
    <location>
        <begin position="242"/>
        <end position="267"/>
    </location>
</feature>
<feature type="transmembrane region" description="Helical" evidence="7">
    <location>
        <begin position="391"/>
        <end position="409"/>
    </location>
</feature>
<evidence type="ECO:0000256" key="5">
    <source>
        <dbReference type="ARBA" id="ARBA00023136"/>
    </source>
</evidence>
<keyword evidence="5 7" id="KW-0472">Membrane</keyword>
<accession>A0A7W8APS0</accession>
<dbReference type="PANTHER" id="PTHR30572">
    <property type="entry name" value="MEMBRANE COMPONENT OF TRANSPORTER-RELATED"/>
    <property type="match status" value="1"/>
</dbReference>
<dbReference type="GO" id="GO:0005886">
    <property type="term" value="C:plasma membrane"/>
    <property type="evidence" value="ECO:0007669"/>
    <property type="project" value="UniProtKB-SubCell"/>
</dbReference>